<keyword evidence="4 6" id="KW-0460">Magnesium</keyword>
<evidence type="ECO:0000256" key="4">
    <source>
        <dbReference type="ARBA" id="ARBA00022842"/>
    </source>
</evidence>
<keyword evidence="9" id="KW-1185">Reference proteome</keyword>
<dbReference type="EMBL" id="NNRJ01000052">
    <property type="protein sequence ID" value="OYR13492.1"/>
    <property type="molecule type" value="Genomic_DNA"/>
</dbReference>
<evidence type="ECO:0000256" key="5">
    <source>
        <dbReference type="PIRSR" id="PIRSR015582-1"/>
    </source>
</evidence>
<keyword evidence="3 6" id="KW-0479">Metal-binding</keyword>
<organism evidence="8 9">
    <name type="scientific">Brucella thiophenivorans</name>
    <dbReference type="NCBI Taxonomy" id="571255"/>
    <lineage>
        <taxon>Bacteria</taxon>
        <taxon>Pseudomonadati</taxon>
        <taxon>Pseudomonadota</taxon>
        <taxon>Alphaproteobacteria</taxon>
        <taxon>Hyphomicrobiales</taxon>
        <taxon>Brucellaceae</taxon>
        <taxon>Brucella/Ochrobactrum group</taxon>
        <taxon>Brucella</taxon>
    </lineage>
</organism>
<keyword evidence="8" id="KW-0456">Lyase</keyword>
<dbReference type="AlphaFoldDB" id="A0A256FF40"/>
<dbReference type="GO" id="GO:0006107">
    <property type="term" value="P:oxaloacetate metabolic process"/>
    <property type="evidence" value="ECO:0007669"/>
    <property type="project" value="TreeGrafter"/>
</dbReference>
<dbReference type="PANTHER" id="PTHR32308:SF10">
    <property type="entry name" value="CITRATE LYASE SUBUNIT BETA"/>
    <property type="match status" value="1"/>
</dbReference>
<gene>
    <name evidence="8" type="ORF">CEV31_3366</name>
</gene>
<protein>
    <submittedName>
        <fullName evidence="8">HpcH/HpaI aldolase/citrate lyase family protein</fullName>
    </submittedName>
</protein>
<feature type="binding site" evidence="5">
    <location>
        <position position="120"/>
    </location>
    <ligand>
        <name>substrate</name>
    </ligand>
</feature>
<dbReference type="InterPro" id="IPR015813">
    <property type="entry name" value="Pyrv/PenolPyrv_kinase-like_dom"/>
</dbReference>
<comment type="caution">
    <text evidence="8">The sequence shown here is derived from an EMBL/GenBank/DDBJ whole genome shotgun (WGS) entry which is preliminary data.</text>
</comment>
<name>A0A256FF40_9HYPH</name>
<dbReference type="InterPro" id="IPR005000">
    <property type="entry name" value="Aldolase/citrate-lyase_domain"/>
</dbReference>
<evidence type="ECO:0000256" key="3">
    <source>
        <dbReference type="ARBA" id="ARBA00022723"/>
    </source>
</evidence>
<feature type="binding site" evidence="6">
    <location>
        <position position="144"/>
    </location>
    <ligand>
        <name>Mg(2+)</name>
        <dbReference type="ChEBI" id="CHEBI:18420"/>
    </ligand>
</feature>
<sequence length="275" mass="29504">MHTMIDKISLPLFVPADRPERFAKAINARPDAVIFDLEDAVAPDNKAAARQGLARVLAELSSALPLIVRINAIGTAWHYDDLRIVKQLPLAAVMLPKSESDDNIKCVAARCEHPVIALIESAKGLENARKIAKTSARLAFGSIDYAADLAMGHTQLSLLNARSEIVLASRLANIPAPLDGVTTAINAEDILLNDCAHSVELGFGGKLLIHPAQIVLAREGFKPSQKELDWACRVLDAAQSGDAALRVDGAMVDAPVILRARQICLRAGTEFKTEG</sequence>
<dbReference type="PIRSF" id="PIRSF015582">
    <property type="entry name" value="Cit_lyase_B"/>
    <property type="match status" value="1"/>
</dbReference>
<feature type="binding site" evidence="6">
    <location>
        <position position="120"/>
    </location>
    <ligand>
        <name>Mg(2+)</name>
        <dbReference type="ChEBI" id="CHEBI:18420"/>
    </ligand>
</feature>
<dbReference type="Gene3D" id="3.20.20.60">
    <property type="entry name" value="Phosphoenolpyruvate-binding domains"/>
    <property type="match status" value="1"/>
</dbReference>
<feature type="binding site" evidence="5">
    <location>
        <position position="69"/>
    </location>
    <ligand>
        <name>substrate</name>
    </ligand>
</feature>
<evidence type="ECO:0000259" key="7">
    <source>
        <dbReference type="Pfam" id="PF03328"/>
    </source>
</evidence>
<evidence type="ECO:0000313" key="8">
    <source>
        <dbReference type="EMBL" id="OYR13492.1"/>
    </source>
</evidence>
<dbReference type="SUPFAM" id="SSF51621">
    <property type="entry name" value="Phosphoenolpyruvate/pyruvate domain"/>
    <property type="match status" value="1"/>
</dbReference>
<dbReference type="InterPro" id="IPR040442">
    <property type="entry name" value="Pyrv_kinase-like_dom_sf"/>
</dbReference>
<comment type="cofactor">
    <cofactor evidence="1">
        <name>Mg(2+)</name>
        <dbReference type="ChEBI" id="CHEBI:18420"/>
    </cofactor>
</comment>
<evidence type="ECO:0000256" key="1">
    <source>
        <dbReference type="ARBA" id="ARBA00001946"/>
    </source>
</evidence>
<dbReference type="RefSeq" id="WP_210190944.1">
    <property type="nucleotide sequence ID" value="NZ_JBHEEK010000007.1"/>
</dbReference>
<dbReference type="Proteomes" id="UP000215590">
    <property type="component" value="Unassembled WGS sequence"/>
</dbReference>
<reference evidence="8 9" key="1">
    <citation type="submission" date="2017-07" db="EMBL/GenBank/DDBJ databases">
        <title>Phylogenetic study on the rhizospheric bacterium Ochrobactrum sp. A44.</title>
        <authorList>
            <person name="Krzyzanowska D.M."/>
            <person name="Ossowicki A."/>
            <person name="Rajewska M."/>
            <person name="Maciag T."/>
            <person name="Kaczynski Z."/>
            <person name="Czerwicka M."/>
            <person name="Jafra S."/>
        </authorList>
    </citation>
    <scope>NUCLEOTIDE SEQUENCE [LARGE SCALE GENOMIC DNA]</scope>
    <source>
        <strain evidence="8 9">DSM 7216</strain>
    </source>
</reference>
<dbReference type="Pfam" id="PF03328">
    <property type="entry name" value="HpcH_HpaI"/>
    <property type="match status" value="1"/>
</dbReference>
<dbReference type="GO" id="GO:0016829">
    <property type="term" value="F:lyase activity"/>
    <property type="evidence" value="ECO:0007669"/>
    <property type="project" value="UniProtKB-KW"/>
</dbReference>
<dbReference type="PANTHER" id="PTHR32308">
    <property type="entry name" value="LYASE BETA SUBUNIT, PUTATIVE (AFU_ORTHOLOGUE AFUA_4G13030)-RELATED"/>
    <property type="match status" value="1"/>
</dbReference>
<accession>A0A256FF40</accession>
<comment type="similarity">
    <text evidence="2">Belongs to the HpcH/HpaI aldolase family.</text>
</comment>
<dbReference type="GO" id="GO:0000287">
    <property type="term" value="F:magnesium ion binding"/>
    <property type="evidence" value="ECO:0007669"/>
    <property type="project" value="TreeGrafter"/>
</dbReference>
<evidence type="ECO:0000256" key="6">
    <source>
        <dbReference type="PIRSR" id="PIRSR015582-2"/>
    </source>
</evidence>
<dbReference type="InterPro" id="IPR011206">
    <property type="entry name" value="Citrate_lyase_beta/mcl1/mcl2"/>
</dbReference>
<evidence type="ECO:0000256" key="2">
    <source>
        <dbReference type="ARBA" id="ARBA00005568"/>
    </source>
</evidence>
<feature type="domain" description="HpcH/HpaI aldolase/citrate lyase" evidence="7">
    <location>
        <begin position="12"/>
        <end position="211"/>
    </location>
</feature>
<evidence type="ECO:0000313" key="9">
    <source>
        <dbReference type="Proteomes" id="UP000215590"/>
    </source>
</evidence>
<proteinExistence type="inferred from homology"/>